<dbReference type="Proteomes" id="UP000235371">
    <property type="component" value="Unassembled WGS sequence"/>
</dbReference>
<name>A0A2J6TTB4_9HELO</name>
<evidence type="ECO:0000313" key="2">
    <source>
        <dbReference type="Proteomes" id="UP000235371"/>
    </source>
</evidence>
<protein>
    <submittedName>
        <fullName evidence="1">Uncharacterized protein</fullName>
    </submittedName>
</protein>
<dbReference type="InParanoid" id="A0A2J6TTB4"/>
<dbReference type="EMBL" id="KZ613745">
    <property type="protein sequence ID" value="PMD66271.1"/>
    <property type="molecule type" value="Genomic_DNA"/>
</dbReference>
<dbReference type="RefSeq" id="XP_024743175.1">
    <property type="nucleotide sequence ID" value="XM_024882447.1"/>
</dbReference>
<sequence>MYANAMQTNCGTTYLAPRVLASGLHLGGGWAACWPEVAALAGVMAPMDRESETWSCTRWAGTGCKGTARENHDVGFPTIFGNSPRKKVTGYPCMMHVTYDSMVLGDTAGQTRMRYRNRDCKGAQNRVGAYGLVGRWNVARAMGLGCALGELPVCFRWIGVEVGRTGRGRGREGKEDREIGKSCEMCTE</sequence>
<proteinExistence type="predicted"/>
<dbReference type="GeneID" id="36590524"/>
<dbReference type="AlphaFoldDB" id="A0A2J6TTB4"/>
<evidence type="ECO:0000313" key="1">
    <source>
        <dbReference type="EMBL" id="PMD66271.1"/>
    </source>
</evidence>
<keyword evidence="2" id="KW-1185">Reference proteome</keyword>
<gene>
    <name evidence="1" type="ORF">K444DRAFT_624763</name>
</gene>
<organism evidence="1 2">
    <name type="scientific">Hyaloscypha bicolor E</name>
    <dbReference type="NCBI Taxonomy" id="1095630"/>
    <lineage>
        <taxon>Eukaryota</taxon>
        <taxon>Fungi</taxon>
        <taxon>Dikarya</taxon>
        <taxon>Ascomycota</taxon>
        <taxon>Pezizomycotina</taxon>
        <taxon>Leotiomycetes</taxon>
        <taxon>Helotiales</taxon>
        <taxon>Hyaloscyphaceae</taxon>
        <taxon>Hyaloscypha</taxon>
        <taxon>Hyaloscypha bicolor</taxon>
    </lineage>
</organism>
<reference evidence="1 2" key="1">
    <citation type="submission" date="2016-04" db="EMBL/GenBank/DDBJ databases">
        <title>A degradative enzymes factory behind the ericoid mycorrhizal symbiosis.</title>
        <authorList>
            <consortium name="DOE Joint Genome Institute"/>
            <person name="Martino E."/>
            <person name="Morin E."/>
            <person name="Grelet G."/>
            <person name="Kuo A."/>
            <person name="Kohler A."/>
            <person name="Daghino S."/>
            <person name="Barry K."/>
            <person name="Choi C."/>
            <person name="Cichocki N."/>
            <person name="Clum A."/>
            <person name="Copeland A."/>
            <person name="Hainaut M."/>
            <person name="Haridas S."/>
            <person name="Labutti K."/>
            <person name="Lindquist E."/>
            <person name="Lipzen A."/>
            <person name="Khouja H.-R."/>
            <person name="Murat C."/>
            <person name="Ohm R."/>
            <person name="Olson A."/>
            <person name="Spatafora J."/>
            <person name="Veneault-Fourrey C."/>
            <person name="Henrissat B."/>
            <person name="Grigoriev I."/>
            <person name="Martin F."/>
            <person name="Perotto S."/>
        </authorList>
    </citation>
    <scope>NUCLEOTIDE SEQUENCE [LARGE SCALE GENOMIC DNA]</scope>
    <source>
        <strain evidence="1 2">E</strain>
    </source>
</reference>
<accession>A0A2J6TTB4</accession>